<dbReference type="Proteomes" id="UP000182932">
    <property type="component" value="Unassembled WGS sequence"/>
</dbReference>
<dbReference type="SUPFAM" id="SSF50475">
    <property type="entry name" value="FMN-binding split barrel"/>
    <property type="match status" value="1"/>
</dbReference>
<accession>A0A975W9Y5</accession>
<dbReference type="InterPro" id="IPR050268">
    <property type="entry name" value="NADH-dep_flavin_reductase"/>
</dbReference>
<dbReference type="Gene3D" id="2.30.110.10">
    <property type="entry name" value="Electron Transport, Fmn-binding Protein, Chain A"/>
    <property type="match status" value="1"/>
</dbReference>
<dbReference type="InterPro" id="IPR002563">
    <property type="entry name" value="Flavin_Rdtase-like_dom"/>
</dbReference>
<protein>
    <submittedName>
        <fullName evidence="4">NADH-FMN oxidoreductase RutF, flavin reductase (DIM6/NTAB) family</fullName>
    </submittedName>
</protein>
<evidence type="ECO:0000259" key="3">
    <source>
        <dbReference type="SMART" id="SM00903"/>
    </source>
</evidence>
<dbReference type="AlphaFoldDB" id="A0A975W9Y5"/>
<keyword evidence="5" id="KW-1185">Reference proteome</keyword>
<dbReference type="GO" id="GO:0042602">
    <property type="term" value="F:riboflavin reductase (NADPH) activity"/>
    <property type="evidence" value="ECO:0007669"/>
    <property type="project" value="TreeGrafter"/>
</dbReference>
<dbReference type="PANTHER" id="PTHR30466:SF11">
    <property type="entry name" value="FLAVIN-DEPENDENT MONOOXYGENASE, REDUCTASE SUBUNIT HSAB"/>
    <property type="match status" value="1"/>
</dbReference>
<comment type="similarity">
    <text evidence="1">Belongs to the non-flavoprotein flavin reductase family.</text>
</comment>
<reference evidence="4 5" key="1">
    <citation type="submission" date="2016-10" db="EMBL/GenBank/DDBJ databases">
        <authorList>
            <person name="Varghese N."/>
            <person name="Submissions S."/>
        </authorList>
    </citation>
    <scope>NUCLEOTIDE SEQUENCE [LARGE SCALE GENOMIC DNA]</scope>
    <source>
        <strain evidence="4 5">FF3</strain>
    </source>
</reference>
<keyword evidence="2" id="KW-0560">Oxidoreductase</keyword>
<dbReference type="SMART" id="SM00903">
    <property type="entry name" value="Flavin_Reduct"/>
    <property type="match status" value="1"/>
</dbReference>
<dbReference type="Pfam" id="PF01613">
    <property type="entry name" value="Flavin_Reduct"/>
    <property type="match status" value="1"/>
</dbReference>
<dbReference type="GO" id="GO:0010181">
    <property type="term" value="F:FMN binding"/>
    <property type="evidence" value="ECO:0007669"/>
    <property type="project" value="InterPro"/>
</dbReference>
<proteinExistence type="inferred from homology"/>
<dbReference type="PANTHER" id="PTHR30466">
    <property type="entry name" value="FLAVIN REDUCTASE"/>
    <property type="match status" value="1"/>
</dbReference>
<feature type="domain" description="Flavin reductase like" evidence="3">
    <location>
        <begin position="34"/>
        <end position="175"/>
    </location>
</feature>
<evidence type="ECO:0000256" key="2">
    <source>
        <dbReference type="ARBA" id="ARBA00023002"/>
    </source>
</evidence>
<evidence type="ECO:0000313" key="4">
    <source>
        <dbReference type="EMBL" id="SEJ46390.1"/>
    </source>
</evidence>
<sequence length="178" mass="19469">MRRAYESPVWTMPMLTPIPFRPDEAHRRLYRSALGQYATGVTVITTMTDDGPTGMTVNSFTSVSLDPPLVLWCLADNSQRYDVFSGARTYAINVLHSGQYELAMVFAKDGGHFTEANSFAGALGAPVLRDALAVFECRLEQTVAVGDHSVIVGRVDQLSYREGDPLIFQGGHFGTFSG</sequence>
<dbReference type="EMBL" id="FNYY01000006">
    <property type="protein sequence ID" value="SEJ46390.1"/>
    <property type="molecule type" value="Genomic_DNA"/>
</dbReference>
<organism evidence="4 5">
    <name type="scientific">Marinovum algicola</name>
    <dbReference type="NCBI Taxonomy" id="42444"/>
    <lineage>
        <taxon>Bacteria</taxon>
        <taxon>Pseudomonadati</taxon>
        <taxon>Pseudomonadota</taxon>
        <taxon>Alphaproteobacteria</taxon>
        <taxon>Rhodobacterales</taxon>
        <taxon>Roseobacteraceae</taxon>
        <taxon>Marinovum</taxon>
    </lineage>
</organism>
<name>A0A975W9Y5_9RHOB</name>
<gene>
    <name evidence="4" type="ORF">SAMN04487940_10668</name>
</gene>
<comment type="caution">
    <text evidence="4">The sequence shown here is derived from an EMBL/GenBank/DDBJ whole genome shotgun (WGS) entry which is preliminary data.</text>
</comment>
<dbReference type="InterPro" id="IPR012349">
    <property type="entry name" value="Split_barrel_FMN-bd"/>
</dbReference>
<evidence type="ECO:0000256" key="1">
    <source>
        <dbReference type="ARBA" id="ARBA00008898"/>
    </source>
</evidence>
<evidence type="ECO:0000313" key="5">
    <source>
        <dbReference type="Proteomes" id="UP000182932"/>
    </source>
</evidence>